<accession>A0A2N1PJI5</accession>
<reference evidence="3 4" key="1">
    <citation type="journal article" date="2017" name="ISME J.">
        <title>Potential for microbial H2 and metal transformations associated with novel bacteria and archaea in deep terrestrial subsurface sediments.</title>
        <authorList>
            <person name="Hernsdorf A.W."/>
            <person name="Amano Y."/>
            <person name="Miyakawa K."/>
            <person name="Ise K."/>
            <person name="Suzuki Y."/>
            <person name="Anantharaman K."/>
            <person name="Probst A."/>
            <person name="Burstein D."/>
            <person name="Thomas B.C."/>
            <person name="Banfield J.F."/>
        </authorList>
    </citation>
    <scope>NUCLEOTIDE SEQUENCE [LARGE SCALE GENOMIC DNA]</scope>
    <source>
        <strain evidence="3">HGW-Wallbacteria-1</strain>
    </source>
</reference>
<proteinExistence type="predicted"/>
<feature type="domain" description="Glycosyl transferase family 1" evidence="2">
    <location>
        <begin position="242"/>
        <end position="394"/>
    </location>
</feature>
<dbReference type="AlphaFoldDB" id="A0A2N1PJI5"/>
<evidence type="ECO:0000256" key="1">
    <source>
        <dbReference type="SAM" id="MobiDB-lite"/>
    </source>
</evidence>
<protein>
    <recommendedName>
        <fullName evidence="2">Glycosyl transferase family 1 domain-containing protein</fullName>
    </recommendedName>
</protein>
<evidence type="ECO:0000313" key="3">
    <source>
        <dbReference type="EMBL" id="PKK88507.1"/>
    </source>
</evidence>
<dbReference type="SUPFAM" id="SSF53756">
    <property type="entry name" value="UDP-Glycosyltransferase/glycogen phosphorylase"/>
    <property type="match status" value="1"/>
</dbReference>
<dbReference type="EMBL" id="PGXC01000044">
    <property type="protein sequence ID" value="PKK88507.1"/>
    <property type="molecule type" value="Genomic_DNA"/>
</dbReference>
<evidence type="ECO:0000313" key="4">
    <source>
        <dbReference type="Proteomes" id="UP000233256"/>
    </source>
</evidence>
<dbReference type="CDD" id="cd03801">
    <property type="entry name" value="GT4_PimA-like"/>
    <property type="match status" value="1"/>
</dbReference>
<dbReference type="InterPro" id="IPR050194">
    <property type="entry name" value="Glycosyltransferase_grp1"/>
</dbReference>
<dbReference type="PANTHER" id="PTHR45947">
    <property type="entry name" value="SULFOQUINOVOSYL TRANSFERASE SQD2"/>
    <property type="match status" value="1"/>
</dbReference>
<feature type="region of interest" description="Disordered" evidence="1">
    <location>
        <begin position="1"/>
        <end position="34"/>
    </location>
</feature>
<comment type="caution">
    <text evidence="3">The sequence shown here is derived from an EMBL/GenBank/DDBJ whole genome shotgun (WGS) entry which is preliminary data.</text>
</comment>
<feature type="compositionally biased region" description="Basic and acidic residues" evidence="1">
    <location>
        <begin position="10"/>
        <end position="20"/>
    </location>
</feature>
<dbReference type="Pfam" id="PF00534">
    <property type="entry name" value="Glycos_transf_1"/>
    <property type="match status" value="1"/>
</dbReference>
<name>A0A2N1PJI5_9BACT</name>
<dbReference type="GO" id="GO:0016757">
    <property type="term" value="F:glycosyltransferase activity"/>
    <property type="evidence" value="ECO:0007669"/>
    <property type="project" value="InterPro"/>
</dbReference>
<dbReference type="InterPro" id="IPR001296">
    <property type="entry name" value="Glyco_trans_1"/>
</dbReference>
<dbReference type="Gene3D" id="3.40.50.2000">
    <property type="entry name" value="Glycogen Phosphorylase B"/>
    <property type="match status" value="2"/>
</dbReference>
<sequence>MFSKQSRQSRQTDKSEKSDESGFAVPADQSSGRNCNCEGPSLQYSILTPVNGGGNGLIAFHELDQLQTRCNIQRVFSSGIRGLDLPSAIIASRRIPLIGRWSWGKRINWLLGARHFDTQVANQLVKGDIFHGWSFLALESLRRCNQLGLRSIIERGTVHAADFADLLDAEYSRLDYPDRHFLAQPDLVRRSVEEYEVADCILSPSSLVTDSFVRRGLGQKVATIPLGVDLDLFTPAGEFSERSRPFVFLFCGSVEPNKGAIHLLRAAAALKGLEFEIRVIGHMETPYQSMLKATGVPFRHIPHLSQQELALELSRAGAGVFPSIQDGFGMVVTETMASATPVMVSDYVGARDLVTHGVDGFVFPSGDIEAMTALMKELAADPEKAHQMGQAARRKAMNYTWQRYGLSLLALYCHLVEGGKPCDWVNPALPFQA</sequence>
<gene>
    <name evidence="3" type="ORF">CVV64_18565</name>
</gene>
<dbReference type="Proteomes" id="UP000233256">
    <property type="component" value="Unassembled WGS sequence"/>
</dbReference>
<organism evidence="3 4">
    <name type="scientific">Candidatus Wallbacteria bacterium HGW-Wallbacteria-1</name>
    <dbReference type="NCBI Taxonomy" id="2013854"/>
    <lineage>
        <taxon>Bacteria</taxon>
        <taxon>Candidatus Walliibacteriota</taxon>
    </lineage>
</organism>
<evidence type="ECO:0000259" key="2">
    <source>
        <dbReference type="Pfam" id="PF00534"/>
    </source>
</evidence>
<dbReference type="PANTHER" id="PTHR45947:SF3">
    <property type="entry name" value="SULFOQUINOVOSYL TRANSFERASE SQD2"/>
    <property type="match status" value="1"/>
</dbReference>